<protein>
    <recommendedName>
        <fullName evidence="1">Bacterial transcriptional activator domain-containing protein</fullName>
    </recommendedName>
</protein>
<reference evidence="2" key="1">
    <citation type="journal article" date="2014" name="Int. J. Syst. Evol. Microbiol.">
        <title>Complete genome sequence of Corynebacterium casei LMG S-19264T (=DSM 44701T), isolated from a smear-ripened cheese.</title>
        <authorList>
            <consortium name="US DOE Joint Genome Institute (JGI-PGF)"/>
            <person name="Walter F."/>
            <person name="Albersmeier A."/>
            <person name="Kalinowski J."/>
            <person name="Ruckert C."/>
        </authorList>
    </citation>
    <scope>NUCLEOTIDE SEQUENCE</scope>
    <source>
        <strain evidence="2">CGMCC 1.12426</strain>
    </source>
</reference>
<name>A0A916TGK8_9HYPH</name>
<proteinExistence type="predicted"/>
<dbReference type="AlphaFoldDB" id="A0A916TGK8"/>
<dbReference type="EMBL" id="BMFA01000004">
    <property type="protein sequence ID" value="GGB44456.1"/>
    <property type="molecule type" value="Genomic_DNA"/>
</dbReference>
<dbReference type="InterPro" id="IPR011990">
    <property type="entry name" value="TPR-like_helical_dom_sf"/>
</dbReference>
<dbReference type="Pfam" id="PF03704">
    <property type="entry name" value="BTAD"/>
    <property type="match status" value="1"/>
</dbReference>
<dbReference type="Gene3D" id="1.25.40.10">
    <property type="entry name" value="Tetratricopeptide repeat domain"/>
    <property type="match status" value="2"/>
</dbReference>
<evidence type="ECO:0000313" key="3">
    <source>
        <dbReference type="Proteomes" id="UP000605148"/>
    </source>
</evidence>
<dbReference type="Proteomes" id="UP000605148">
    <property type="component" value="Unassembled WGS sequence"/>
</dbReference>
<feature type="domain" description="Bacterial transcriptional activator" evidence="1">
    <location>
        <begin position="102"/>
        <end position="240"/>
    </location>
</feature>
<organism evidence="2 3">
    <name type="scientific">Roseibium aquae</name>
    <dbReference type="NCBI Taxonomy" id="1323746"/>
    <lineage>
        <taxon>Bacteria</taxon>
        <taxon>Pseudomonadati</taxon>
        <taxon>Pseudomonadota</taxon>
        <taxon>Alphaproteobacteria</taxon>
        <taxon>Hyphomicrobiales</taxon>
        <taxon>Stappiaceae</taxon>
        <taxon>Roseibium</taxon>
    </lineage>
</organism>
<accession>A0A916TGK8</accession>
<evidence type="ECO:0000259" key="1">
    <source>
        <dbReference type="SMART" id="SM01043"/>
    </source>
</evidence>
<dbReference type="SMART" id="SM01043">
    <property type="entry name" value="BTAD"/>
    <property type="match status" value="1"/>
</dbReference>
<dbReference type="InterPro" id="IPR051677">
    <property type="entry name" value="AfsR-DnrI-RedD_regulator"/>
</dbReference>
<gene>
    <name evidence="2" type="ORF">GCM10011316_15590</name>
</gene>
<dbReference type="PANTHER" id="PTHR35807">
    <property type="entry name" value="TRANSCRIPTIONAL REGULATOR REDD-RELATED"/>
    <property type="match status" value="1"/>
</dbReference>
<dbReference type="Gene3D" id="1.10.10.10">
    <property type="entry name" value="Winged helix-like DNA-binding domain superfamily/Winged helix DNA-binding domain"/>
    <property type="match status" value="1"/>
</dbReference>
<sequence>MTRQLYLQCLGLPNLFAQPGGLVTLKTRKSLALLVYLLRSPSHTVSREELTDVFWSEAPRERASQSLRQALRQVKTLEKHISKPFFEARNQFVSIDPDAFELDIDTIEALVLRGGRADFEDARRLWRGEFLGNFDSLDPNFGDWLRLDRERLCSWITANVMRRIDHPERRSDGLREAGAQFLLTIDPSSEVAHRVLIRHFLQTGQRELAVAQYKTCARELKMLLDAEPEPETRALLQDIPKNLPELNGSKTPVTDQAQFKTGAHVSETMVLPHVSIASLGLGNSRSRSATSLRDEVLAGLSALRMVDLFQADVELDTGSANLARVDDPGAGTYMLRVRYDDEQRRVYFQFEDRVSGRILFHDIFEDEMLAKPGEVRVSAAQAIRRIQAHLQDPARSLAKPSAFSTWCEVSRLMWDFTPESEERASRMLDDLETRFSSFSPIYAARASSHMKHRLHFPSKSGAEMVDVASVLALTEKAVGLDPWQSMNQRMMGWALLQSGHYPEARRAFEEAGRLSSLEPENLMSVAEGLSIAGDVEGGRYYADKAQTIKSSLPRVFYEYLANIYFANGEYETALYYIERAPNSTLIGVVIRVACLFALDRGDQIGSVLDLYRKRNKDLFKKKEFFLQPHHPWDERICFFQDPLVRERFKQGALCVREAVVRGG</sequence>
<dbReference type="SUPFAM" id="SSF46894">
    <property type="entry name" value="C-terminal effector domain of the bipartite response regulators"/>
    <property type="match status" value="1"/>
</dbReference>
<dbReference type="InterPro" id="IPR016032">
    <property type="entry name" value="Sig_transdc_resp-reg_C-effctor"/>
</dbReference>
<dbReference type="InterPro" id="IPR005158">
    <property type="entry name" value="BTAD"/>
</dbReference>
<dbReference type="GO" id="GO:0003677">
    <property type="term" value="F:DNA binding"/>
    <property type="evidence" value="ECO:0007669"/>
    <property type="project" value="InterPro"/>
</dbReference>
<dbReference type="GO" id="GO:0006355">
    <property type="term" value="P:regulation of DNA-templated transcription"/>
    <property type="evidence" value="ECO:0007669"/>
    <property type="project" value="InterPro"/>
</dbReference>
<dbReference type="InterPro" id="IPR036388">
    <property type="entry name" value="WH-like_DNA-bd_sf"/>
</dbReference>
<dbReference type="SUPFAM" id="SSF48452">
    <property type="entry name" value="TPR-like"/>
    <property type="match status" value="2"/>
</dbReference>
<keyword evidence="3" id="KW-1185">Reference proteome</keyword>
<dbReference type="OrthoDB" id="7888886at2"/>
<evidence type="ECO:0000313" key="2">
    <source>
        <dbReference type="EMBL" id="GGB44456.1"/>
    </source>
</evidence>
<comment type="caution">
    <text evidence="2">The sequence shown here is derived from an EMBL/GenBank/DDBJ whole genome shotgun (WGS) entry which is preliminary data.</text>
</comment>
<reference evidence="2" key="2">
    <citation type="submission" date="2020-09" db="EMBL/GenBank/DDBJ databases">
        <authorList>
            <person name="Sun Q."/>
            <person name="Zhou Y."/>
        </authorList>
    </citation>
    <scope>NUCLEOTIDE SEQUENCE</scope>
    <source>
        <strain evidence="2">CGMCC 1.12426</strain>
    </source>
</reference>